<comment type="caution">
    <text evidence="2">The sequence shown here is derived from an EMBL/GenBank/DDBJ whole genome shotgun (WGS) entry which is preliminary data.</text>
</comment>
<dbReference type="Proteomes" id="UP000619293">
    <property type="component" value="Unassembled WGS sequence"/>
</dbReference>
<proteinExistence type="predicted"/>
<keyword evidence="1" id="KW-1133">Transmembrane helix</keyword>
<evidence type="ECO:0000256" key="1">
    <source>
        <dbReference type="SAM" id="Phobius"/>
    </source>
</evidence>
<evidence type="ECO:0000313" key="3">
    <source>
        <dbReference type="Proteomes" id="UP000619293"/>
    </source>
</evidence>
<dbReference type="AlphaFoldDB" id="A0A8J3NV94"/>
<gene>
    <name evidence="2" type="ORF">Cch02nite_72060</name>
</gene>
<dbReference type="EMBL" id="BONG01000071">
    <property type="protein sequence ID" value="GIF93762.1"/>
    <property type="molecule type" value="Genomic_DNA"/>
</dbReference>
<keyword evidence="1" id="KW-0812">Transmembrane</keyword>
<accession>A0A8J3NV94</accession>
<keyword evidence="1" id="KW-0472">Membrane</keyword>
<protein>
    <submittedName>
        <fullName evidence="2">Uncharacterized protein</fullName>
    </submittedName>
</protein>
<reference evidence="2 3" key="1">
    <citation type="submission" date="2021-01" db="EMBL/GenBank/DDBJ databases">
        <title>Whole genome shotgun sequence of Catellatospora chokoriensis NBRC 107358.</title>
        <authorList>
            <person name="Komaki H."/>
            <person name="Tamura T."/>
        </authorList>
    </citation>
    <scope>NUCLEOTIDE SEQUENCE [LARGE SCALE GENOMIC DNA]</scope>
    <source>
        <strain evidence="2 3">NBRC 107358</strain>
    </source>
</reference>
<evidence type="ECO:0000313" key="2">
    <source>
        <dbReference type="EMBL" id="GIF93762.1"/>
    </source>
</evidence>
<feature type="transmembrane region" description="Helical" evidence="1">
    <location>
        <begin position="64"/>
        <end position="83"/>
    </location>
</feature>
<sequence>MLAAATKQPHIRVIAMEPVPYDDGPHAERDDHDCDGTFFIEVTVAPTRLAVAAVHGMRYYGHQILAVQASSVGPAIAAVLIALRGCHRPRARR</sequence>
<name>A0A8J3NV94_9ACTN</name>
<keyword evidence="3" id="KW-1185">Reference proteome</keyword>
<organism evidence="2 3">
    <name type="scientific">Catellatospora chokoriensis</name>
    <dbReference type="NCBI Taxonomy" id="310353"/>
    <lineage>
        <taxon>Bacteria</taxon>
        <taxon>Bacillati</taxon>
        <taxon>Actinomycetota</taxon>
        <taxon>Actinomycetes</taxon>
        <taxon>Micromonosporales</taxon>
        <taxon>Micromonosporaceae</taxon>
        <taxon>Catellatospora</taxon>
    </lineage>
</organism>